<feature type="compositionally biased region" description="Basic and acidic residues" evidence="1">
    <location>
        <begin position="177"/>
        <end position="187"/>
    </location>
</feature>
<dbReference type="PANTHER" id="PTHR10663">
    <property type="entry name" value="GUANYL-NUCLEOTIDE EXCHANGE FACTOR"/>
    <property type="match status" value="1"/>
</dbReference>
<feature type="region of interest" description="Disordered" evidence="1">
    <location>
        <begin position="237"/>
        <end position="269"/>
    </location>
</feature>
<gene>
    <name evidence="4" type="ORF">LAMI_0D09758G</name>
</gene>
<dbReference type="Gene3D" id="1.10.1000.11">
    <property type="entry name" value="Arf Nucleotide-binding Site Opener,domain 2"/>
    <property type="match status" value="1"/>
</dbReference>
<dbReference type="STRING" id="1230905.A0A1G4JDR0"/>
<feature type="compositionally biased region" description="Polar residues" evidence="1">
    <location>
        <begin position="237"/>
        <end position="250"/>
    </location>
</feature>
<feature type="region of interest" description="Disordered" evidence="1">
    <location>
        <begin position="177"/>
        <end position="219"/>
    </location>
</feature>
<feature type="region of interest" description="Disordered" evidence="1">
    <location>
        <begin position="19"/>
        <end position="44"/>
    </location>
</feature>
<dbReference type="InterPro" id="IPR023394">
    <property type="entry name" value="Sec7_C_sf"/>
</dbReference>
<dbReference type="EMBL" id="LT598463">
    <property type="protein sequence ID" value="SCU88348.1"/>
    <property type="molecule type" value="Genomic_DNA"/>
</dbReference>
<dbReference type="GO" id="GO:0005085">
    <property type="term" value="F:guanyl-nucleotide exchange factor activity"/>
    <property type="evidence" value="ECO:0007669"/>
    <property type="project" value="InterPro"/>
</dbReference>
<dbReference type="SUPFAM" id="SSF48425">
    <property type="entry name" value="Sec7 domain"/>
    <property type="match status" value="1"/>
</dbReference>
<feature type="compositionally biased region" description="Low complexity" evidence="1">
    <location>
        <begin position="106"/>
        <end position="122"/>
    </location>
</feature>
<evidence type="ECO:0000256" key="1">
    <source>
        <dbReference type="SAM" id="MobiDB-lite"/>
    </source>
</evidence>
<keyword evidence="5" id="KW-1185">Reference proteome</keyword>
<dbReference type="Gene3D" id="2.30.29.30">
    <property type="entry name" value="Pleckstrin-homology domain (PH domain)/Phosphotyrosine-binding domain (PTB)"/>
    <property type="match status" value="1"/>
</dbReference>
<feature type="domain" description="PH" evidence="2">
    <location>
        <begin position="701"/>
        <end position="844"/>
    </location>
</feature>
<dbReference type="InterPro" id="IPR011993">
    <property type="entry name" value="PH-like_dom_sf"/>
</dbReference>
<evidence type="ECO:0000259" key="3">
    <source>
        <dbReference type="PROSITE" id="PS50190"/>
    </source>
</evidence>
<dbReference type="Pfam" id="PF01369">
    <property type="entry name" value="Sec7"/>
    <property type="match status" value="1"/>
</dbReference>
<organism evidence="4 5">
    <name type="scientific">Lachancea mirantina</name>
    <dbReference type="NCBI Taxonomy" id="1230905"/>
    <lineage>
        <taxon>Eukaryota</taxon>
        <taxon>Fungi</taxon>
        <taxon>Dikarya</taxon>
        <taxon>Ascomycota</taxon>
        <taxon>Saccharomycotina</taxon>
        <taxon>Saccharomycetes</taxon>
        <taxon>Saccharomycetales</taxon>
        <taxon>Saccharomycetaceae</taxon>
        <taxon>Lachancea</taxon>
    </lineage>
</organism>
<feature type="compositionally biased region" description="Polar residues" evidence="1">
    <location>
        <begin position="188"/>
        <end position="204"/>
    </location>
</feature>
<evidence type="ECO:0000313" key="4">
    <source>
        <dbReference type="EMBL" id="SCU88348.1"/>
    </source>
</evidence>
<protein>
    <submittedName>
        <fullName evidence="4">LAMI_0D09758g1_1</fullName>
    </submittedName>
</protein>
<name>A0A1G4JDR0_9SACH</name>
<accession>A0A1G4JDR0</accession>
<dbReference type="Proteomes" id="UP000191024">
    <property type="component" value="Chromosome D"/>
</dbReference>
<dbReference type="PROSITE" id="PS50003">
    <property type="entry name" value="PH_DOMAIN"/>
    <property type="match status" value="1"/>
</dbReference>
<dbReference type="SMART" id="SM00233">
    <property type="entry name" value="PH"/>
    <property type="match status" value="1"/>
</dbReference>
<dbReference type="OrthoDB" id="430364at2759"/>
<dbReference type="InterPro" id="IPR001849">
    <property type="entry name" value="PH_domain"/>
</dbReference>
<dbReference type="PANTHER" id="PTHR10663:SF405">
    <property type="entry name" value="ARF GUANINE NUCLEOTIDE EXCHANGE FACTOR SYT1"/>
    <property type="match status" value="1"/>
</dbReference>
<dbReference type="GO" id="GO:0032012">
    <property type="term" value="P:regulation of ARF protein signal transduction"/>
    <property type="evidence" value="ECO:0007669"/>
    <property type="project" value="InterPro"/>
</dbReference>
<proteinExistence type="predicted"/>
<feature type="region of interest" description="Disordered" evidence="1">
    <location>
        <begin position="88"/>
        <end position="122"/>
    </location>
</feature>
<feature type="region of interest" description="Disordered" evidence="1">
    <location>
        <begin position="55"/>
        <end position="74"/>
    </location>
</feature>
<sequence length="992" mass="111364">MNQSIAVLLKSKLFHGDSKTEGLQSRSVSDTGLSEPYGSTRDGPLNIIKEEQSLPPLAAGPYEQELKTPRRSKLQTLRSRISSFPDINFRSSSTSLNSSDDSKINSVPSSRGRSRESSSSNLSKWKDRTLLLLNHTHQENDDSQTNSELVSTVPETVPKINIETERGVLFEETPVRRNRKLSQEKRTSMNSLTRINTSSSNASSVRRKPQQSRWSLLRSSSDVDEFTHSSVLSQKSISYEESEANSSSHLVASPISRRRSRTVGATDYESRIPSNTVGLVGRVRSNSSLNSPKAFTSSEKFDASLSVAQLAIPSQARVSSSPRFSGSSSRRSSSIVNAISNLVAMRSPSVSSRASFVKNSVSFDALPPPPEPIQTDDCKDYLQKIGSYGKFILFILSQDDDTFKLQCLNQFLSEEFYFSNEALDISLRKLLMFLELPKESQQIDRALEEFSKVYYAQNASNGFWKSSEQVHFVTFSLLMLHTDAFNANNKTKMLEREFVELMRMDKEADCHLVPKEMLEYFYANITAQEFAQAELSSVCDTEECVYDEADLSKSYYSPKSQIHSKALLTRPERLALSHTRTFSSPILPYINLSSSGTASSSASTSSFNQKLDDVDIYFHIANSSLDTLVLGADMSFVFSCHDDKRINQGAEPQRLSKYLTVLEEVKGGYLRFHKDLIDSLMDVNYEIPMQGTHESDYRFLKIIQMGELSRLVTNRKFSLAGSINKTIWKKCYGVLTNCCLFLFDNMDWIDPELVADEDTGTSNYVLNWDPSIPVQAKLNCNGLFATNSSEMRQLACLVNFSSEVAPKDDKSAMVLYSGNQRYIFQCPNGSEMNKWIDAVNVVAAFDSCLVDAGMIPNTLVMARKTTIAEKMAKLAQSRAKSEEKFQELAPLLTTLGETIPLQGSTRSRLWQYAWQLAKRKEWLLYEMHRSEAYMAIMQLPSSLLSNQTTLTPHSSIEQSFIFNDSLEVCDSDSQTGINLDDTIDMDNVLQSF</sequence>
<dbReference type="AlphaFoldDB" id="A0A1G4JDR0"/>
<reference evidence="4" key="1">
    <citation type="submission" date="2016-03" db="EMBL/GenBank/DDBJ databases">
        <authorList>
            <person name="Devillers H."/>
        </authorList>
    </citation>
    <scope>NUCLEOTIDE SEQUENCE [LARGE SCALE GENOMIC DNA]</scope>
    <source>
        <strain evidence="4">CBS 11717</strain>
    </source>
</reference>
<feature type="compositionally biased region" description="Polar residues" evidence="1">
    <location>
        <begin position="21"/>
        <end position="32"/>
    </location>
</feature>
<dbReference type="SMART" id="SM00222">
    <property type="entry name" value="Sec7"/>
    <property type="match status" value="1"/>
</dbReference>
<dbReference type="InterPro" id="IPR000904">
    <property type="entry name" value="Sec7_dom"/>
</dbReference>
<dbReference type="InterPro" id="IPR035999">
    <property type="entry name" value="Sec7_dom_sf"/>
</dbReference>
<feature type="domain" description="SEC7" evidence="3">
    <location>
        <begin position="323"/>
        <end position="528"/>
    </location>
</feature>
<dbReference type="PROSITE" id="PS50190">
    <property type="entry name" value="SEC7"/>
    <property type="match status" value="1"/>
</dbReference>
<dbReference type="SUPFAM" id="SSF50729">
    <property type="entry name" value="PH domain-like"/>
    <property type="match status" value="1"/>
</dbReference>
<evidence type="ECO:0000259" key="2">
    <source>
        <dbReference type="PROSITE" id="PS50003"/>
    </source>
</evidence>
<evidence type="ECO:0000313" key="5">
    <source>
        <dbReference type="Proteomes" id="UP000191024"/>
    </source>
</evidence>
<dbReference type="Pfam" id="PF00169">
    <property type="entry name" value="PH"/>
    <property type="match status" value="1"/>
</dbReference>